<comment type="caution">
    <text evidence="2">The sequence shown here is derived from an EMBL/GenBank/DDBJ whole genome shotgun (WGS) entry which is preliminary data.</text>
</comment>
<dbReference type="InterPro" id="IPR021257">
    <property type="entry name" value="DUF2809"/>
</dbReference>
<name>A0A7Y3RAW9_9FLAO</name>
<gene>
    <name evidence="2" type="ORF">HKT18_12970</name>
</gene>
<keyword evidence="1" id="KW-1133">Transmembrane helix</keyword>
<feature type="transmembrane region" description="Helical" evidence="1">
    <location>
        <begin position="7"/>
        <end position="27"/>
    </location>
</feature>
<dbReference type="Proteomes" id="UP000536509">
    <property type="component" value="Unassembled WGS sequence"/>
</dbReference>
<dbReference type="AlphaFoldDB" id="A0A7Y3RAW9"/>
<accession>A0A7Y3RAW9</accession>
<sequence>MWQFNRTYFLLTVLLFATEVCIALFVHDNFVRPYLGDVLVVILIYCFVKSFLKVAVTKACIGVLLFAFGVEIMQYFLIVEKLNLQDNRLARTVIGTSFAWEDILAYIAGIVIVIVSEKFFSKKQTLQ</sequence>
<dbReference type="Pfam" id="PF10990">
    <property type="entry name" value="DUF2809"/>
    <property type="match status" value="1"/>
</dbReference>
<dbReference type="RefSeq" id="WP_171223292.1">
    <property type="nucleotide sequence ID" value="NZ_CP121446.1"/>
</dbReference>
<proteinExistence type="predicted"/>
<feature type="transmembrane region" description="Helical" evidence="1">
    <location>
        <begin position="98"/>
        <end position="116"/>
    </location>
</feature>
<evidence type="ECO:0000313" key="3">
    <source>
        <dbReference type="Proteomes" id="UP000536509"/>
    </source>
</evidence>
<keyword evidence="3" id="KW-1185">Reference proteome</keyword>
<feature type="transmembrane region" description="Helical" evidence="1">
    <location>
        <begin position="59"/>
        <end position="78"/>
    </location>
</feature>
<keyword evidence="1" id="KW-0812">Transmembrane</keyword>
<reference evidence="2 3" key="1">
    <citation type="submission" date="2020-05" db="EMBL/GenBank/DDBJ databases">
        <title>Draft genome of Flavobacterium sp. IMCC34852.</title>
        <authorList>
            <person name="Song J."/>
            <person name="Cho J.-C."/>
        </authorList>
    </citation>
    <scope>NUCLEOTIDE SEQUENCE [LARGE SCALE GENOMIC DNA]</scope>
    <source>
        <strain evidence="2 3">IMCC34852</strain>
    </source>
</reference>
<protein>
    <submittedName>
        <fullName evidence="2">DUF2809 domain-containing protein</fullName>
    </submittedName>
</protein>
<evidence type="ECO:0000256" key="1">
    <source>
        <dbReference type="SAM" id="Phobius"/>
    </source>
</evidence>
<keyword evidence="1" id="KW-0472">Membrane</keyword>
<dbReference type="EMBL" id="JABEVX010000010">
    <property type="protein sequence ID" value="NNT73130.1"/>
    <property type="molecule type" value="Genomic_DNA"/>
</dbReference>
<feature type="transmembrane region" description="Helical" evidence="1">
    <location>
        <begin position="33"/>
        <end position="52"/>
    </location>
</feature>
<organism evidence="2 3">
    <name type="scientific">Flavobacterium rivulicola</name>
    <dbReference type="NCBI Taxonomy" id="2732161"/>
    <lineage>
        <taxon>Bacteria</taxon>
        <taxon>Pseudomonadati</taxon>
        <taxon>Bacteroidota</taxon>
        <taxon>Flavobacteriia</taxon>
        <taxon>Flavobacteriales</taxon>
        <taxon>Flavobacteriaceae</taxon>
        <taxon>Flavobacterium</taxon>
    </lineage>
</organism>
<evidence type="ECO:0000313" key="2">
    <source>
        <dbReference type="EMBL" id="NNT73130.1"/>
    </source>
</evidence>